<evidence type="ECO:0000313" key="1">
    <source>
        <dbReference type="EMBL" id="CEM36172.1"/>
    </source>
</evidence>
<name>A0A0G4GYF8_VITBC</name>
<dbReference type="GO" id="GO:0005737">
    <property type="term" value="C:cytoplasm"/>
    <property type="evidence" value="ECO:0007669"/>
    <property type="project" value="TreeGrafter"/>
</dbReference>
<dbReference type="PANTHER" id="PTHR24198">
    <property type="entry name" value="ANKYRIN REPEAT AND PROTEIN KINASE DOMAIN-CONTAINING PROTEIN"/>
    <property type="match status" value="1"/>
</dbReference>
<dbReference type="Gene3D" id="1.25.40.20">
    <property type="entry name" value="Ankyrin repeat-containing domain"/>
    <property type="match status" value="1"/>
</dbReference>
<dbReference type="VEuPathDB" id="CryptoDB:Vbra_19115"/>
<accession>A0A0G4GYF8</accession>
<dbReference type="PANTHER" id="PTHR24198:SF165">
    <property type="entry name" value="ANKYRIN REPEAT-CONTAINING PROTEIN-RELATED"/>
    <property type="match status" value="1"/>
</dbReference>
<dbReference type="EMBL" id="CDMY01000878">
    <property type="protein sequence ID" value="CEM36172.1"/>
    <property type="molecule type" value="Genomic_DNA"/>
</dbReference>
<dbReference type="AlphaFoldDB" id="A0A0G4GYF8"/>
<protein>
    <submittedName>
        <fullName evidence="1">Uncharacterized protein</fullName>
    </submittedName>
</protein>
<organism evidence="1 2">
    <name type="scientific">Vitrella brassicaformis (strain CCMP3155)</name>
    <dbReference type="NCBI Taxonomy" id="1169540"/>
    <lineage>
        <taxon>Eukaryota</taxon>
        <taxon>Sar</taxon>
        <taxon>Alveolata</taxon>
        <taxon>Colpodellida</taxon>
        <taxon>Vitrellaceae</taxon>
        <taxon>Vitrella</taxon>
    </lineage>
</organism>
<gene>
    <name evidence="1" type="ORF">Vbra_19115</name>
</gene>
<dbReference type="PhylomeDB" id="A0A0G4GYF8"/>
<dbReference type="InterPro" id="IPR036770">
    <property type="entry name" value="Ankyrin_rpt-contain_sf"/>
</dbReference>
<dbReference type="SUPFAM" id="SSF48403">
    <property type="entry name" value="Ankyrin repeat"/>
    <property type="match status" value="1"/>
</dbReference>
<proteinExistence type="predicted"/>
<evidence type="ECO:0000313" key="2">
    <source>
        <dbReference type="Proteomes" id="UP000041254"/>
    </source>
</evidence>
<dbReference type="InParanoid" id="A0A0G4GYF8"/>
<keyword evidence="2" id="KW-1185">Reference proteome</keyword>
<reference evidence="1 2" key="1">
    <citation type="submission" date="2014-11" db="EMBL/GenBank/DDBJ databases">
        <authorList>
            <person name="Zhu J."/>
            <person name="Qi W."/>
            <person name="Song R."/>
        </authorList>
    </citation>
    <scope>NUCLEOTIDE SEQUENCE [LARGE SCALE GENOMIC DNA]</scope>
</reference>
<sequence>MASSNAVPASQGGRSVILEGIDMTLPTGTNGPTKRLVQRILRRNVTAAGVANLTSRGADVNVAVTLIYRDDAVAVRLSALALAIDTSSYFSPLACRSEGACVILPLWPTRQHQEDIITALLAGEAYIDGHYGHNLMPVQMAKQSLNLTALNALLTNNAEVSNLPTPILFTVDGLLPQSEAEEEALTAITHRLLLHDPSLATETDVFGFTPLHDMASLRLSEGFINEYMDTLVNFGADVTAENGQEKTPLMSAAGSGAYLPLLYLCQRLTAADIDHQTHFTHRTALSFAARGLQWGIESGDPPEKLNDDHKKCICTLLRYGASIGLLPTDTPDRLQQSLVLEQYEAVLNELPSHVMAAINAALEPQRDTAARIGCLLPMAPHHDGAYPHPSPSSLSFGPQEATAIAWKIGAFSHDPTAARAAIDEYLVADSQLKRRVSAAVDHFVEQAATKTAGNAEVVGAMADVEGETVRVPLQCFAINGQRAHRRLGVREVVHRARLDEAAAYSLTGVVKGFNTHLGNDDCSFQWGQLGHVHQSGRFVQLAIS</sequence>
<dbReference type="OrthoDB" id="1674856at2759"/>
<dbReference type="Proteomes" id="UP000041254">
    <property type="component" value="Unassembled WGS sequence"/>
</dbReference>